<dbReference type="PANTHER" id="PTHR43434">
    <property type="entry name" value="PHOSPHOGLYCOLATE PHOSPHATASE"/>
    <property type="match status" value="1"/>
</dbReference>
<proteinExistence type="predicted"/>
<dbReference type="SFLD" id="SFLDG01129">
    <property type="entry name" value="C1.5:_HAD__Beta-PGM__Phosphata"/>
    <property type="match status" value="1"/>
</dbReference>
<dbReference type="NCBIfam" id="TIGR01509">
    <property type="entry name" value="HAD-SF-IA-v3"/>
    <property type="match status" value="1"/>
</dbReference>
<dbReference type="Gene3D" id="1.10.150.240">
    <property type="entry name" value="Putative phosphatase, domain 2"/>
    <property type="match status" value="1"/>
</dbReference>
<dbReference type="InterPro" id="IPR023214">
    <property type="entry name" value="HAD_sf"/>
</dbReference>
<protein>
    <submittedName>
        <fullName evidence="1">HAD-IA family hydrolase</fullName>
    </submittedName>
</protein>
<dbReference type="InterPro" id="IPR023198">
    <property type="entry name" value="PGP-like_dom2"/>
</dbReference>
<dbReference type="Gene3D" id="3.40.50.1000">
    <property type="entry name" value="HAD superfamily/HAD-like"/>
    <property type="match status" value="1"/>
</dbReference>
<dbReference type="PANTHER" id="PTHR43434:SF16">
    <property type="entry name" value="BLL8046 PROTEIN"/>
    <property type="match status" value="1"/>
</dbReference>
<dbReference type="RefSeq" id="WP_166394905.1">
    <property type="nucleotide sequence ID" value="NZ_CP045121.1"/>
</dbReference>
<dbReference type="InterPro" id="IPR050155">
    <property type="entry name" value="HAD-like_hydrolase_sf"/>
</dbReference>
<dbReference type="SFLD" id="SFLDG01135">
    <property type="entry name" value="C1.5.6:_HAD__Beta-PGM__Phospha"/>
    <property type="match status" value="1"/>
</dbReference>
<dbReference type="Pfam" id="PF00702">
    <property type="entry name" value="Hydrolase"/>
    <property type="match status" value="1"/>
</dbReference>
<gene>
    <name evidence="1" type="ORF">GBA65_00460</name>
</gene>
<sequence length="216" mass="23124">MAVKAVILDVDGTLMDTNYLHTEAWWRAFEEVGQRAPRAAIHKEVGKGSDLLVPEFVEGEEAQGKVSDLHGEQYMAMQEYGLPLPGAKELVAALVERGYGVWFATSAEPQELEHHMQLLEAEGRIQGVVSSGDVENSKPAPDLFQEALDRAGVAADEAVAVGDSIWDVQAAKAANIRTIGVLSGGAYDEEALKVAGAVAVYDNCAALLESGFPEEE</sequence>
<evidence type="ECO:0000313" key="1">
    <source>
        <dbReference type="EMBL" id="QIN77237.1"/>
    </source>
</evidence>
<dbReference type="GO" id="GO:0006281">
    <property type="term" value="P:DNA repair"/>
    <property type="evidence" value="ECO:0007669"/>
    <property type="project" value="TreeGrafter"/>
</dbReference>
<dbReference type="GO" id="GO:0008967">
    <property type="term" value="F:phosphoglycolate phosphatase activity"/>
    <property type="evidence" value="ECO:0007669"/>
    <property type="project" value="TreeGrafter"/>
</dbReference>
<keyword evidence="1" id="KW-0378">Hydrolase</keyword>
<dbReference type="InterPro" id="IPR036412">
    <property type="entry name" value="HAD-like_sf"/>
</dbReference>
<organism evidence="1 2">
    <name type="scientific">Rubrobacter marinus</name>
    <dbReference type="NCBI Taxonomy" id="2653852"/>
    <lineage>
        <taxon>Bacteria</taxon>
        <taxon>Bacillati</taxon>
        <taxon>Actinomycetota</taxon>
        <taxon>Rubrobacteria</taxon>
        <taxon>Rubrobacterales</taxon>
        <taxon>Rubrobacteraceae</taxon>
        <taxon>Rubrobacter</taxon>
    </lineage>
</organism>
<dbReference type="Proteomes" id="UP000502706">
    <property type="component" value="Chromosome"/>
</dbReference>
<dbReference type="NCBIfam" id="TIGR01549">
    <property type="entry name" value="HAD-SF-IA-v1"/>
    <property type="match status" value="1"/>
</dbReference>
<dbReference type="SFLD" id="SFLDS00003">
    <property type="entry name" value="Haloacid_Dehalogenase"/>
    <property type="match status" value="1"/>
</dbReference>
<dbReference type="InterPro" id="IPR006439">
    <property type="entry name" value="HAD-SF_hydro_IA"/>
</dbReference>
<dbReference type="KEGG" id="rmar:GBA65_00460"/>
<keyword evidence="2" id="KW-1185">Reference proteome</keyword>
<name>A0A6G8PSR2_9ACTN</name>
<dbReference type="GO" id="GO:0005829">
    <property type="term" value="C:cytosol"/>
    <property type="evidence" value="ECO:0007669"/>
    <property type="project" value="TreeGrafter"/>
</dbReference>
<evidence type="ECO:0000313" key="2">
    <source>
        <dbReference type="Proteomes" id="UP000502706"/>
    </source>
</evidence>
<accession>A0A6G8PSR2</accession>
<dbReference type="AlphaFoldDB" id="A0A6G8PSR2"/>
<dbReference type="SUPFAM" id="SSF56784">
    <property type="entry name" value="HAD-like"/>
    <property type="match status" value="1"/>
</dbReference>
<dbReference type="EMBL" id="CP045121">
    <property type="protein sequence ID" value="QIN77237.1"/>
    <property type="molecule type" value="Genomic_DNA"/>
</dbReference>
<reference evidence="1 2" key="1">
    <citation type="submission" date="2019-10" db="EMBL/GenBank/DDBJ databases">
        <title>Rubrobacter sp nov SCSIO 52915 isolated from a deep-sea sediment in the South China Sea.</title>
        <authorList>
            <person name="Chen R.W."/>
        </authorList>
    </citation>
    <scope>NUCLEOTIDE SEQUENCE [LARGE SCALE GENOMIC DNA]</scope>
    <source>
        <strain evidence="1 2">SCSIO 52915</strain>
    </source>
</reference>